<accession>A0AAV1CSJ7</accession>
<evidence type="ECO:0000256" key="2">
    <source>
        <dbReference type="SAM" id="MobiDB-lite"/>
    </source>
</evidence>
<feature type="region of interest" description="Disordered" evidence="2">
    <location>
        <begin position="84"/>
        <end position="139"/>
    </location>
</feature>
<dbReference type="Proteomes" id="UP001161247">
    <property type="component" value="Chromosome 3"/>
</dbReference>
<reference evidence="3" key="1">
    <citation type="submission" date="2023-03" db="EMBL/GenBank/DDBJ databases">
        <authorList>
            <person name="Julca I."/>
        </authorList>
    </citation>
    <scope>NUCLEOTIDE SEQUENCE</scope>
</reference>
<protein>
    <submittedName>
        <fullName evidence="3">OLC1v1034723C1</fullName>
    </submittedName>
</protein>
<dbReference type="AlphaFoldDB" id="A0AAV1CSJ7"/>
<evidence type="ECO:0000313" key="4">
    <source>
        <dbReference type="Proteomes" id="UP001161247"/>
    </source>
</evidence>
<name>A0AAV1CSJ7_OLDCO</name>
<evidence type="ECO:0000256" key="1">
    <source>
        <dbReference type="SAM" id="Coils"/>
    </source>
</evidence>
<dbReference type="EMBL" id="OX459120">
    <property type="protein sequence ID" value="CAI9098133.1"/>
    <property type="molecule type" value="Genomic_DNA"/>
</dbReference>
<keyword evidence="1" id="KW-0175">Coiled coil</keyword>
<sequence length="139" mass="15477">MVVPGRLIGWIISSCASTIRKDQKIVKDDGKDDSNKELEDLRLQNEELRIQLTKMQIKFSDFGKQMHSQFEALSTALIGKIEALNSKNPPQSEPSTSTNPMGSVLGSGSNDVVTQSPISNQNMFQKSSRWSSRRPILPE</sequence>
<feature type="compositionally biased region" description="Polar residues" evidence="2">
    <location>
        <begin position="85"/>
        <end position="130"/>
    </location>
</feature>
<gene>
    <name evidence="3" type="ORF">OLC1_LOCUS8431</name>
</gene>
<evidence type="ECO:0000313" key="3">
    <source>
        <dbReference type="EMBL" id="CAI9098133.1"/>
    </source>
</evidence>
<feature type="coiled-coil region" evidence="1">
    <location>
        <begin position="31"/>
        <end position="58"/>
    </location>
</feature>
<keyword evidence="4" id="KW-1185">Reference proteome</keyword>
<organism evidence="3 4">
    <name type="scientific">Oldenlandia corymbosa var. corymbosa</name>
    <dbReference type="NCBI Taxonomy" id="529605"/>
    <lineage>
        <taxon>Eukaryota</taxon>
        <taxon>Viridiplantae</taxon>
        <taxon>Streptophyta</taxon>
        <taxon>Embryophyta</taxon>
        <taxon>Tracheophyta</taxon>
        <taxon>Spermatophyta</taxon>
        <taxon>Magnoliopsida</taxon>
        <taxon>eudicotyledons</taxon>
        <taxon>Gunneridae</taxon>
        <taxon>Pentapetalae</taxon>
        <taxon>asterids</taxon>
        <taxon>lamiids</taxon>
        <taxon>Gentianales</taxon>
        <taxon>Rubiaceae</taxon>
        <taxon>Rubioideae</taxon>
        <taxon>Spermacoceae</taxon>
        <taxon>Hedyotis-Oldenlandia complex</taxon>
        <taxon>Oldenlandia</taxon>
    </lineage>
</organism>
<proteinExistence type="predicted"/>